<dbReference type="InterPro" id="IPR006593">
    <property type="entry name" value="Cyt_b561/ferric_Rdtase_TM"/>
</dbReference>
<keyword evidence="6 9" id="KW-1133">Transmembrane helix</keyword>
<dbReference type="Pfam" id="PF04526">
    <property type="entry name" value="DUF568"/>
    <property type="match status" value="1"/>
</dbReference>
<dbReference type="SMART" id="SM00665">
    <property type="entry name" value="B561"/>
    <property type="match status" value="1"/>
</dbReference>
<reference evidence="14" key="1">
    <citation type="journal article" date="2009" name="Science">
        <title>The B73 maize genome: complexity, diversity, and dynamics.</title>
        <authorList>
            <person name="Schnable P.S."/>
            <person name="Ware D."/>
            <person name="Fulton R.S."/>
            <person name="Stein J.C."/>
            <person name="Wei F."/>
            <person name="Pasternak S."/>
            <person name="Liang C."/>
            <person name="Zhang J."/>
            <person name="Fulton L."/>
            <person name="Graves T.A."/>
            <person name="Minx P."/>
            <person name="Reily A.D."/>
            <person name="Courtney L."/>
            <person name="Kruchowski S.S."/>
            <person name="Tomlinson C."/>
            <person name="Strong C."/>
            <person name="Delehaunty K."/>
            <person name="Fronick C."/>
            <person name="Courtney B."/>
            <person name="Rock S.M."/>
            <person name="Belter E."/>
            <person name="Du F."/>
            <person name="Kim K."/>
            <person name="Abbott R.M."/>
            <person name="Cotton M."/>
            <person name="Levy A."/>
            <person name="Marchetto P."/>
            <person name="Ochoa K."/>
            <person name="Jackson S.M."/>
            <person name="Gillam B."/>
            <person name="Chen W."/>
            <person name="Yan L."/>
            <person name="Higginbotham J."/>
            <person name="Cardenas M."/>
            <person name="Waligorski J."/>
            <person name="Applebaum E."/>
            <person name="Phelps L."/>
            <person name="Falcone J."/>
            <person name="Kanchi K."/>
            <person name="Thane T."/>
            <person name="Scimone A."/>
            <person name="Thane N."/>
            <person name="Henke J."/>
            <person name="Wang T."/>
            <person name="Ruppert J."/>
            <person name="Shah N."/>
            <person name="Rotter K."/>
            <person name="Hodges J."/>
            <person name="Ingenthron E."/>
            <person name="Cordes M."/>
            <person name="Kohlberg S."/>
            <person name="Sgro J."/>
            <person name="Delgado B."/>
            <person name="Mead K."/>
            <person name="Chinwalla A."/>
            <person name="Leonard S."/>
            <person name="Crouse K."/>
            <person name="Collura K."/>
            <person name="Kudrna D."/>
            <person name="Currie J."/>
            <person name="He R."/>
            <person name="Angelova A."/>
            <person name="Rajasekar S."/>
            <person name="Mueller T."/>
            <person name="Lomeli R."/>
            <person name="Scara G."/>
            <person name="Ko A."/>
            <person name="Delaney K."/>
            <person name="Wissotski M."/>
            <person name="Lopez G."/>
            <person name="Campos D."/>
            <person name="Braidotti M."/>
            <person name="Ashley E."/>
            <person name="Golser W."/>
            <person name="Kim H."/>
            <person name="Lee S."/>
            <person name="Lin J."/>
            <person name="Dujmic Z."/>
            <person name="Kim W."/>
            <person name="Talag J."/>
            <person name="Zuccolo A."/>
            <person name="Fan C."/>
            <person name="Sebastian A."/>
            <person name="Kramer M."/>
            <person name="Spiegel L."/>
            <person name="Nascimento L."/>
            <person name="Zutavern T."/>
            <person name="Miller B."/>
            <person name="Ambroise C."/>
            <person name="Muller S."/>
            <person name="Spooner W."/>
            <person name="Narechania A."/>
            <person name="Ren L."/>
            <person name="Wei S."/>
            <person name="Kumari S."/>
            <person name="Faga B."/>
            <person name="Levy M.J."/>
            <person name="McMahan L."/>
            <person name="Van Buren P."/>
            <person name="Vaughn M.W."/>
            <person name="Ying K."/>
            <person name="Yeh C.-T."/>
            <person name="Emrich S.J."/>
            <person name="Jia Y."/>
            <person name="Kalyanaraman A."/>
            <person name="Hsia A.-P."/>
            <person name="Barbazuk W.B."/>
            <person name="Baucom R.S."/>
            <person name="Brutnell T.P."/>
            <person name="Carpita N.C."/>
            <person name="Chaparro C."/>
            <person name="Chia J.-M."/>
            <person name="Deragon J.-M."/>
            <person name="Estill J.C."/>
            <person name="Fu Y."/>
            <person name="Jeddeloh J.A."/>
            <person name="Han Y."/>
            <person name="Lee H."/>
            <person name="Li P."/>
            <person name="Lisch D.R."/>
            <person name="Liu S."/>
            <person name="Liu Z."/>
            <person name="Nagel D.H."/>
            <person name="McCann M.C."/>
            <person name="SanMiguel P."/>
            <person name="Myers A.M."/>
            <person name="Nettleton D."/>
            <person name="Nguyen J."/>
            <person name="Penning B.W."/>
            <person name="Ponnala L."/>
            <person name="Schneider K.L."/>
            <person name="Schwartz D.C."/>
            <person name="Sharma A."/>
            <person name="Soderlund C."/>
            <person name="Springer N.M."/>
            <person name="Sun Q."/>
            <person name="Wang H."/>
            <person name="Waterman M."/>
            <person name="Westerman R."/>
            <person name="Wolfgruber T.K."/>
            <person name="Yang L."/>
            <person name="Yu Y."/>
            <person name="Zhang L."/>
            <person name="Zhou S."/>
            <person name="Zhu Q."/>
            <person name="Bennetzen J.L."/>
            <person name="Dawe R.K."/>
            <person name="Jiang J."/>
            <person name="Jiang N."/>
            <person name="Presting G.G."/>
            <person name="Wessler S.R."/>
            <person name="Aluru S."/>
            <person name="Martienssen R.A."/>
            <person name="Clifton S.W."/>
            <person name="McCombie W.R."/>
            <person name="Wing R.A."/>
            <person name="Wilson R.K."/>
        </authorList>
    </citation>
    <scope>NUCLEOTIDE SEQUENCE [LARGE SCALE GENOMIC DNA]</scope>
    <source>
        <strain evidence="14">cv. B73</strain>
    </source>
</reference>
<evidence type="ECO:0000256" key="6">
    <source>
        <dbReference type="ARBA" id="ARBA00022989"/>
    </source>
</evidence>
<keyword evidence="7 9" id="KW-0472">Membrane</keyword>
<accession>A0A804NP06</accession>
<dbReference type="EnsemblPlants" id="Zm00001eb174900_T003">
    <property type="protein sequence ID" value="Zm00001eb174900_P003"/>
    <property type="gene ID" value="Zm00001eb174900"/>
</dbReference>
<evidence type="ECO:0000259" key="12">
    <source>
        <dbReference type="PROSITE" id="PS50939"/>
    </source>
</evidence>
<evidence type="ECO:0000313" key="14">
    <source>
        <dbReference type="Proteomes" id="UP000007305"/>
    </source>
</evidence>
<evidence type="ECO:0000256" key="5">
    <source>
        <dbReference type="ARBA" id="ARBA00022982"/>
    </source>
</evidence>
<feature type="transmembrane region" description="Helical" evidence="9">
    <location>
        <begin position="249"/>
        <end position="270"/>
    </location>
</feature>
<reference evidence="13" key="3">
    <citation type="submission" date="2021-05" db="UniProtKB">
        <authorList>
            <consortium name="EnsemblPlants"/>
        </authorList>
    </citation>
    <scope>IDENTIFICATION</scope>
    <source>
        <strain evidence="13">cv. B73</strain>
    </source>
</reference>
<dbReference type="PROSITE" id="PS50939">
    <property type="entry name" value="CYTOCHROME_B561"/>
    <property type="match status" value="1"/>
</dbReference>
<dbReference type="AlphaFoldDB" id="A0A804NP06"/>
<dbReference type="InterPro" id="IPR045265">
    <property type="entry name" value="AIR12_DOMON"/>
</dbReference>
<dbReference type="Gene3D" id="1.20.120.1770">
    <property type="match status" value="1"/>
</dbReference>
<evidence type="ECO:0000256" key="4">
    <source>
        <dbReference type="ARBA" id="ARBA00022729"/>
    </source>
</evidence>
<evidence type="ECO:0000259" key="11">
    <source>
        <dbReference type="PROSITE" id="PS50836"/>
    </source>
</evidence>
<evidence type="ECO:0000256" key="2">
    <source>
        <dbReference type="ARBA" id="ARBA00022448"/>
    </source>
</evidence>
<keyword evidence="5" id="KW-0249">Electron transport</keyword>
<dbReference type="CDD" id="cd08760">
    <property type="entry name" value="Cyt_b561_FRRS1_like"/>
    <property type="match status" value="1"/>
</dbReference>
<evidence type="ECO:0000256" key="1">
    <source>
        <dbReference type="ARBA" id="ARBA00004370"/>
    </source>
</evidence>
<dbReference type="GO" id="GO:0016020">
    <property type="term" value="C:membrane"/>
    <property type="evidence" value="ECO:0007669"/>
    <property type="project" value="UniProtKB-SubCell"/>
</dbReference>
<feature type="chain" id="PRO_5032567893" description="Cytochrome b561 and DOMON domain-containing protein" evidence="10">
    <location>
        <begin position="18"/>
        <end position="459"/>
    </location>
</feature>
<feature type="transmembrane region" description="Helical" evidence="9">
    <location>
        <begin position="219"/>
        <end position="237"/>
    </location>
</feature>
<dbReference type="Gramene" id="Zm00001eb174900_T003">
    <property type="protein sequence ID" value="Zm00001eb174900_P003"/>
    <property type="gene ID" value="Zm00001eb174900"/>
</dbReference>
<keyword evidence="15" id="KW-1267">Proteomics identification</keyword>
<feature type="domain" description="DOMON" evidence="11">
    <location>
        <begin position="52"/>
        <end position="173"/>
    </location>
</feature>
<evidence type="ECO:0000256" key="8">
    <source>
        <dbReference type="SAM" id="MobiDB-lite"/>
    </source>
</evidence>
<name>A0A804NP06_MAIZE</name>
<dbReference type="PANTHER" id="PTHR23130:SF144">
    <property type="entry name" value="CYTOCHROME B561 AND DOMON DOMAIN-CONTAINING PROTEIN"/>
    <property type="match status" value="1"/>
</dbReference>
<feature type="signal peptide" evidence="10">
    <location>
        <begin position="1"/>
        <end position="17"/>
    </location>
</feature>
<protein>
    <recommendedName>
        <fullName evidence="16">Cytochrome b561 and DOMON domain-containing protein</fullName>
    </recommendedName>
</protein>
<keyword evidence="3 9" id="KW-0812">Transmembrane</keyword>
<evidence type="ECO:0000256" key="3">
    <source>
        <dbReference type="ARBA" id="ARBA00022692"/>
    </source>
</evidence>
<evidence type="ECO:0000256" key="9">
    <source>
        <dbReference type="SAM" id="Phobius"/>
    </source>
</evidence>
<feature type="compositionally biased region" description="Basic residues" evidence="8">
    <location>
        <begin position="373"/>
        <end position="383"/>
    </location>
</feature>
<keyword evidence="4 10" id="KW-0732">Signal</keyword>
<dbReference type="Proteomes" id="UP000007305">
    <property type="component" value="Chromosome 4"/>
</dbReference>
<evidence type="ECO:0000256" key="7">
    <source>
        <dbReference type="ARBA" id="ARBA00023136"/>
    </source>
</evidence>
<comment type="subcellular location">
    <subcellularLocation>
        <location evidence="1">Membrane</location>
    </subcellularLocation>
</comment>
<evidence type="ECO:0007829" key="15">
    <source>
        <dbReference type="PeptideAtlas" id="A0A804NP06"/>
    </source>
</evidence>
<feature type="compositionally biased region" description="Basic residues" evidence="8">
    <location>
        <begin position="394"/>
        <end position="414"/>
    </location>
</feature>
<dbReference type="PANTHER" id="PTHR23130">
    <property type="entry name" value="CYTOCHROME B561 AND DOMON DOMAIN-CONTAINING PROTEIN"/>
    <property type="match status" value="1"/>
</dbReference>
<reference evidence="13" key="2">
    <citation type="submission" date="2019-07" db="EMBL/GenBank/DDBJ databases">
        <authorList>
            <person name="Seetharam A."/>
            <person name="Woodhouse M."/>
            <person name="Cannon E."/>
        </authorList>
    </citation>
    <scope>NUCLEOTIDE SEQUENCE [LARGE SCALE GENOMIC DNA]</scope>
    <source>
        <strain evidence="13">cv. B73</strain>
    </source>
</reference>
<keyword evidence="14" id="KW-1185">Reference proteome</keyword>
<sequence length="459" mass="47988">MSFPRLLLAVLAATVAAAYAPARAAGAGAGACAAEKLSSNRVFQTCADLPRLGASLHWSYDAAASSLSVAFLAAPPSAGGWVAWGLNPKGQSMDGTQALVAVPSGGGGGGGAYEVQTYSISGTSLGSPGAPLAYPTSDLAAELGGDGRVRIFGTLKLPNGTGGAEVNQVWQVGPYSGGIQIHEMKGDNMNAKGTLNLLTGATAAASGGGSILRKKNTHGILNAVSWGLLLPMGATFARYLKTFRSADPAWFYLHVACQLAGYGVGVSGWATGIHLGNLSKGITYSLHRNIGITVFALGTLQVTDSTLHSAAQAQHTPMTHPSFSWLWLCSALLCFWLLVGLCAVLEAEEGAQVPGVLERVPPLGGVHGDRAGRRQRLQGHGHPGRGAEVEDGLRRRRLRAGRRRRGAGGRHVGRRAAAPEAGGKDLQRRPLAAVYVIYIYIPHRRRRRGRLTIYLSDLI</sequence>
<proteinExistence type="evidence at protein level"/>
<evidence type="ECO:0000313" key="13">
    <source>
        <dbReference type="EnsemblPlants" id="Zm00001eb174900_P003"/>
    </source>
</evidence>
<dbReference type="PROSITE" id="PS50836">
    <property type="entry name" value="DOMON"/>
    <property type="match status" value="1"/>
</dbReference>
<evidence type="ECO:0000256" key="10">
    <source>
        <dbReference type="SAM" id="SignalP"/>
    </source>
</evidence>
<dbReference type="CDD" id="cd09629">
    <property type="entry name" value="DOMON_CIL1_like"/>
    <property type="match status" value="1"/>
</dbReference>
<keyword evidence="2" id="KW-0813">Transport</keyword>
<evidence type="ECO:0008006" key="16">
    <source>
        <dbReference type="Google" id="ProtNLM"/>
    </source>
</evidence>
<organism evidence="13 14">
    <name type="scientific">Zea mays</name>
    <name type="common">Maize</name>
    <dbReference type="NCBI Taxonomy" id="4577"/>
    <lineage>
        <taxon>Eukaryota</taxon>
        <taxon>Viridiplantae</taxon>
        <taxon>Streptophyta</taxon>
        <taxon>Embryophyta</taxon>
        <taxon>Tracheophyta</taxon>
        <taxon>Spermatophyta</taxon>
        <taxon>Magnoliopsida</taxon>
        <taxon>Liliopsida</taxon>
        <taxon>Poales</taxon>
        <taxon>Poaceae</taxon>
        <taxon>PACMAD clade</taxon>
        <taxon>Panicoideae</taxon>
        <taxon>Andropogonodae</taxon>
        <taxon>Andropogoneae</taxon>
        <taxon>Tripsacinae</taxon>
        <taxon>Zea</taxon>
    </lineage>
</organism>
<feature type="transmembrane region" description="Helical" evidence="9">
    <location>
        <begin position="325"/>
        <end position="345"/>
    </location>
</feature>
<dbReference type="InterPro" id="IPR005018">
    <property type="entry name" value="DOMON_domain"/>
</dbReference>
<feature type="region of interest" description="Disordered" evidence="8">
    <location>
        <begin position="364"/>
        <end position="423"/>
    </location>
</feature>
<gene>
    <name evidence="13" type="primary">LOC103653190</name>
</gene>
<feature type="domain" description="Cytochrome b561" evidence="12">
    <location>
        <begin position="178"/>
        <end position="301"/>
    </location>
</feature>